<dbReference type="Gene3D" id="3.40.50.12780">
    <property type="entry name" value="N-terminal domain of ligase-like"/>
    <property type="match status" value="1"/>
</dbReference>
<dbReference type="InterPro" id="IPR009081">
    <property type="entry name" value="PP-bd_ACP"/>
</dbReference>
<protein>
    <submittedName>
        <fullName evidence="4">Acetyl-synthetase</fullName>
    </submittedName>
</protein>
<keyword evidence="5" id="KW-1185">Reference proteome</keyword>
<accession>A0A286UPT7</accession>
<dbReference type="SMART" id="SM00823">
    <property type="entry name" value="PKS_PP"/>
    <property type="match status" value="1"/>
</dbReference>
<dbReference type="AlphaFoldDB" id="A0A286UPT7"/>
<dbReference type="PANTHER" id="PTHR43439:SF2">
    <property type="entry name" value="ENZYME, PUTATIVE (JCVI)-RELATED"/>
    <property type="match status" value="1"/>
</dbReference>
<dbReference type="Pfam" id="PF00550">
    <property type="entry name" value="PP-binding"/>
    <property type="match status" value="1"/>
</dbReference>
<dbReference type="SUPFAM" id="SSF51735">
    <property type="entry name" value="NAD(P)-binding Rossmann-fold domains"/>
    <property type="match status" value="1"/>
</dbReference>
<dbReference type="Gene3D" id="1.10.1200.10">
    <property type="entry name" value="ACP-like"/>
    <property type="match status" value="1"/>
</dbReference>
<dbReference type="InterPro" id="IPR036291">
    <property type="entry name" value="NAD(P)-bd_dom_sf"/>
</dbReference>
<dbReference type="SUPFAM" id="SSF47336">
    <property type="entry name" value="ACP-like"/>
    <property type="match status" value="1"/>
</dbReference>
<dbReference type="Pfam" id="PF00501">
    <property type="entry name" value="AMP-binding"/>
    <property type="match status" value="1"/>
</dbReference>
<reference evidence="4 5" key="1">
    <citation type="journal article" date="2017" name="Mol. Ecol.">
        <title>Comparative and population genomic landscape of Phellinus noxius: A hypervariable fungus causing root rot in trees.</title>
        <authorList>
            <person name="Chung C.L."/>
            <person name="Lee T.J."/>
            <person name="Akiba M."/>
            <person name="Lee H.H."/>
            <person name="Kuo T.H."/>
            <person name="Liu D."/>
            <person name="Ke H.M."/>
            <person name="Yokoi T."/>
            <person name="Roa M.B."/>
            <person name="Lu M.J."/>
            <person name="Chang Y.Y."/>
            <person name="Ann P.J."/>
            <person name="Tsai J.N."/>
            <person name="Chen C.Y."/>
            <person name="Tzean S.S."/>
            <person name="Ota Y."/>
            <person name="Hattori T."/>
            <person name="Sahashi N."/>
            <person name="Liou R.F."/>
            <person name="Kikuchi T."/>
            <person name="Tsai I.J."/>
        </authorList>
    </citation>
    <scope>NUCLEOTIDE SEQUENCE [LARGE SCALE GENOMIC DNA]</scope>
    <source>
        <strain evidence="4 5">FFPRI411160</strain>
    </source>
</reference>
<evidence type="ECO:0000256" key="2">
    <source>
        <dbReference type="ARBA" id="ARBA00022553"/>
    </source>
</evidence>
<dbReference type="Pfam" id="PF07993">
    <property type="entry name" value="NAD_binding_4"/>
    <property type="match status" value="1"/>
</dbReference>
<dbReference type="InterPro" id="IPR036736">
    <property type="entry name" value="ACP-like_sf"/>
</dbReference>
<dbReference type="InterPro" id="IPR013120">
    <property type="entry name" value="FAR_NAD-bd"/>
</dbReference>
<evidence type="ECO:0000313" key="4">
    <source>
        <dbReference type="EMBL" id="PAV21549.1"/>
    </source>
</evidence>
<evidence type="ECO:0000313" key="5">
    <source>
        <dbReference type="Proteomes" id="UP000217199"/>
    </source>
</evidence>
<dbReference type="InterPro" id="IPR000873">
    <property type="entry name" value="AMP-dep_synth/lig_dom"/>
</dbReference>
<comment type="caution">
    <text evidence="4">The sequence shown here is derived from an EMBL/GenBank/DDBJ whole genome shotgun (WGS) entry which is preliminary data.</text>
</comment>
<evidence type="ECO:0000256" key="1">
    <source>
        <dbReference type="ARBA" id="ARBA00022450"/>
    </source>
</evidence>
<dbReference type="Proteomes" id="UP000217199">
    <property type="component" value="Unassembled WGS sequence"/>
</dbReference>
<gene>
    <name evidence="4" type="ORF">PNOK_0150600</name>
</gene>
<keyword evidence="2" id="KW-0597">Phosphoprotein</keyword>
<keyword evidence="1" id="KW-0596">Phosphopantetheine</keyword>
<dbReference type="GO" id="GO:0031177">
    <property type="term" value="F:phosphopantetheine binding"/>
    <property type="evidence" value="ECO:0007669"/>
    <property type="project" value="InterPro"/>
</dbReference>
<name>A0A286UPT7_9AGAM</name>
<dbReference type="Gene3D" id="3.40.50.720">
    <property type="entry name" value="NAD(P)-binding Rossmann-like Domain"/>
    <property type="match status" value="1"/>
</dbReference>
<dbReference type="InterPro" id="IPR051414">
    <property type="entry name" value="Adenylate-forming_Reductase"/>
</dbReference>
<proteinExistence type="predicted"/>
<dbReference type="PANTHER" id="PTHR43439">
    <property type="entry name" value="PHENYLACETATE-COENZYME A LIGASE"/>
    <property type="match status" value="1"/>
</dbReference>
<dbReference type="InterPro" id="IPR020806">
    <property type="entry name" value="PKS_PP-bd"/>
</dbReference>
<dbReference type="InterPro" id="IPR042099">
    <property type="entry name" value="ANL_N_sf"/>
</dbReference>
<dbReference type="InParanoid" id="A0A286UPT7"/>
<dbReference type="SUPFAM" id="SSF56801">
    <property type="entry name" value="Acetyl-CoA synthetase-like"/>
    <property type="match status" value="1"/>
</dbReference>
<feature type="domain" description="Polyketide synthase-like phosphopantetheine-binding" evidence="3">
    <location>
        <begin position="639"/>
        <end position="717"/>
    </location>
</feature>
<organism evidence="4 5">
    <name type="scientific">Pyrrhoderma noxium</name>
    <dbReference type="NCBI Taxonomy" id="2282107"/>
    <lineage>
        <taxon>Eukaryota</taxon>
        <taxon>Fungi</taxon>
        <taxon>Dikarya</taxon>
        <taxon>Basidiomycota</taxon>
        <taxon>Agaricomycotina</taxon>
        <taxon>Agaricomycetes</taxon>
        <taxon>Hymenochaetales</taxon>
        <taxon>Hymenochaetaceae</taxon>
        <taxon>Pyrrhoderma</taxon>
    </lineage>
</organism>
<evidence type="ECO:0000259" key="3">
    <source>
        <dbReference type="SMART" id="SM00823"/>
    </source>
</evidence>
<dbReference type="OrthoDB" id="3352408at2759"/>
<dbReference type="Pfam" id="PF23562">
    <property type="entry name" value="AMP-binding_C_3"/>
    <property type="match status" value="1"/>
</dbReference>
<sequence length="1132" mass="125736">MLDCEPGISCLIYIGQVLTLFQSRGLPVKFYHLKEAQLAYETLRILSAVNSQGQIQIALKNIFSIIWIAPENTLVVHPSYLSFPDCEPISIPELYDWHYEYNKSHPLYIFKDDSGLSQTITMGEAVQGFHTATQYVLNHIPTERLKQTPVVAILATSESISYISVIIGILRAGCIAFPISPRNSAGAVAHLLSTTSVSCVLVSSESAVRTLFSESISLMRDGSHIQEVSMPTYHQLFHLERGFKWVPMKKPDINATACIYHSSGSTSFPQPIFVTHRAMYCFSTVPTNSSNKIHGSIYACHSVPIFHGMGWMPLTFPTSVGLTIAVFKPCSPPIVPNPLNTLDAALGVEADYLLTAPSFAEEWAEDRDIAHSLTKLKGLIYSGGYLAKSSGDILVSLGVNVYLAYGTTQTALLSQFLPDQPGINWHYFKFTPGWNIHLEEYGKDQYEIIVLDSNAYKPYIFNSSFDGVPAYATGDLVVMHPEFEGLFCLVGRTDDQILHSNGEKTNPTPLETMLSKDPHIESAIVFGSGQSQCGVLIQPKHDHMFDPSDISSLNTFRDTIWPTVDEVNNFSPTHSRIFKEVILVSSPSKPFQYTSKQTVRRQYMIKEYSEEIGALYASVSEASQEDIQGPSSWSKLDTTLFIRNIIGASMKKKGETVSDDEDLFEHGLDSLQATRVRNTILRVLRNSTSGVEKTLPADFVYTHPTIGRLSSFISSIISGAVCESSGLGKNSKLLEVQDFIKRYTKDFPVFTPSTCSTTSDGRVILITGATGSLGSNILSELLKSKSTERIYVLSRRLQGETVLQRLSHAFIRDGLDPYLLKDGRLCILEGDTSESDFSVGYEVYSELLSSITHIIHAAWRVNFNNSVFSFEKNIKGVRHLIELALKVKRPSSARIIFISSVGIFSNLDSGPALEESIENLETALGAGYSESKLVAEKILEYAASQASLKTTIIRLGQLTGGCLGAWNEREWFPGLVKTSIESRILPDMKGDVSWIPTNFAAKVILKTLDSTEVYLHLVNPNRISWSELIGILAILLDIRVTSYEEWLKSLMSSIPDGKDEDALSKAYSKRPALQLLQFFRSARIGEGYEPLGLPTLSYERLLKTVEYLNEAPRLSRGDVEQWITYWKSTGFL</sequence>
<dbReference type="STRING" id="2282107.A0A286UPT7"/>
<dbReference type="EMBL" id="NBII01000002">
    <property type="protein sequence ID" value="PAV21549.1"/>
    <property type="molecule type" value="Genomic_DNA"/>
</dbReference>